<comment type="cofactor">
    <cofactor evidence="2">
        <name>Mg(2+)</name>
        <dbReference type="ChEBI" id="CHEBI:18420"/>
    </cofactor>
    <text evidence="2">Binds 2 magnesium ions per subunit.</text>
</comment>
<feature type="binding site" evidence="2">
    <location>
        <position position="69"/>
    </location>
    <ligand>
        <name>substrate</name>
    </ligand>
</feature>
<dbReference type="GO" id="GO:0016094">
    <property type="term" value="P:polyprenol biosynthetic process"/>
    <property type="evidence" value="ECO:0007669"/>
    <property type="project" value="TreeGrafter"/>
</dbReference>
<dbReference type="Gene3D" id="3.40.1180.10">
    <property type="entry name" value="Decaprenyl diphosphate synthase-like"/>
    <property type="match status" value="1"/>
</dbReference>
<dbReference type="SUPFAM" id="SSF64005">
    <property type="entry name" value="Undecaprenyl diphosphate synthase"/>
    <property type="match status" value="1"/>
</dbReference>
<dbReference type="GO" id="GO:0045547">
    <property type="term" value="F:ditrans,polycis-polyprenyl diphosphate synthase [(2E,6E)-farnesyl diphosphate specific] activity"/>
    <property type="evidence" value="ECO:0007669"/>
    <property type="project" value="TreeGrafter"/>
</dbReference>
<gene>
    <name evidence="3" type="primary">uppS</name>
    <name evidence="3" type="ORF">KC614_03770</name>
</gene>
<dbReference type="EMBL" id="JAGQKZ010000035">
    <property type="protein sequence ID" value="MCA9392294.1"/>
    <property type="molecule type" value="Genomic_DNA"/>
</dbReference>
<protein>
    <recommendedName>
        <fullName evidence="2">Isoprenyl transferase</fullName>
        <ecNumber evidence="2">2.5.1.-</ecNumber>
    </recommendedName>
</protein>
<keyword evidence="1 2" id="KW-0808">Transferase</keyword>
<feature type="binding site" evidence="2">
    <location>
        <begin position="190"/>
        <end position="192"/>
    </location>
    <ligand>
        <name>substrate</name>
    </ligand>
</feature>
<dbReference type="CDD" id="cd00475">
    <property type="entry name" value="Cis_IPPS"/>
    <property type="match status" value="1"/>
</dbReference>
<dbReference type="NCBIfam" id="TIGR00055">
    <property type="entry name" value="uppS"/>
    <property type="match status" value="1"/>
</dbReference>
<comment type="function">
    <text evidence="2">Catalyzes the condensation of isopentenyl diphosphate (IPP) with allylic pyrophosphates generating different type of terpenoids.</text>
</comment>
<feature type="binding site" evidence="2">
    <location>
        <begin position="19"/>
        <end position="22"/>
    </location>
    <ligand>
        <name>substrate</name>
    </ligand>
</feature>
<sequence>MQDDKSSMTPQHVGIIMDGNRRWANERGLSHLEGHKVALNRLQDIIQTSVENDVPYLTAWAWSTKNWKRNKEFIEGIIWLFREQLKPGGVFDQAIEKGAMLRQIGSLEGFPKDVQDRAFEYFNRKPNEVKIVVNVALGYEGRDELMRAYKKMVDDGVTSDEIDADMVSGYLDTAGQPDVDLVIRTGGDHRTSGFMIWQAADAEYYFTQTLMPDFGASEYQEALRDYAGRERRLGGDSKKY</sequence>
<proteinExistence type="inferred from homology"/>
<feature type="binding site" evidence="2">
    <location>
        <position position="67"/>
    </location>
    <ligand>
        <name>substrate</name>
    </ligand>
</feature>
<accession>A0A955LLA3</accession>
<dbReference type="PANTHER" id="PTHR10291">
    <property type="entry name" value="DEHYDRODOLICHYL DIPHOSPHATE SYNTHASE FAMILY MEMBER"/>
    <property type="match status" value="1"/>
</dbReference>
<dbReference type="AlphaFoldDB" id="A0A955LLA3"/>
<reference evidence="3" key="2">
    <citation type="journal article" date="2021" name="Microbiome">
        <title>Successional dynamics and alternative stable states in a saline activated sludge microbial community over 9 years.</title>
        <authorList>
            <person name="Wang Y."/>
            <person name="Ye J."/>
            <person name="Ju F."/>
            <person name="Liu L."/>
            <person name="Boyd J.A."/>
            <person name="Deng Y."/>
            <person name="Parks D.H."/>
            <person name="Jiang X."/>
            <person name="Yin X."/>
            <person name="Woodcroft B.J."/>
            <person name="Tyson G.W."/>
            <person name="Hugenholtz P."/>
            <person name="Polz M.F."/>
            <person name="Zhang T."/>
        </authorList>
    </citation>
    <scope>NUCLEOTIDE SEQUENCE</scope>
    <source>
        <strain evidence="3">HKST-UBA03</strain>
    </source>
</reference>
<feature type="binding site" evidence="2">
    <location>
        <position position="203"/>
    </location>
    <ligand>
        <name>Mg(2+)</name>
        <dbReference type="ChEBI" id="CHEBI:18420"/>
    </ligand>
</feature>
<dbReference type="EC" id="2.5.1.-" evidence="2"/>
<feature type="binding site" evidence="2">
    <location>
        <position position="23"/>
    </location>
    <ligand>
        <name>substrate</name>
    </ligand>
</feature>
<dbReference type="InterPro" id="IPR001441">
    <property type="entry name" value="UPP_synth-like"/>
</dbReference>
<organism evidence="3 4">
    <name type="scientific">candidate division WWE3 bacterium</name>
    <dbReference type="NCBI Taxonomy" id="2053526"/>
    <lineage>
        <taxon>Bacteria</taxon>
        <taxon>Katanobacteria</taxon>
    </lineage>
</organism>
<reference evidence="3" key="1">
    <citation type="submission" date="2020-04" db="EMBL/GenBank/DDBJ databases">
        <authorList>
            <person name="Zhang T."/>
        </authorList>
    </citation>
    <scope>NUCLEOTIDE SEQUENCE</scope>
    <source>
        <strain evidence="3">HKST-UBA03</strain>
    </source>
</reference>
<comment type="caution">
    <text evidence="2">Lacks conserved residue(s) required for the propagation of feature annotation.</text>
</comment>
<feature type="active site" description="Proton acceptor" evidence="2">
    <location>
        <position position="66"/>
    </location>
</feature>
<comment type="caution">
    <text evidence="3">The sequence shown here is derived from an EMBL/GenBank/DDBJ whole genome shotgun (WGS) entry which is preliminary data.</text>
</comment>
<keyword evidence="2" id="KW-0460">Magnesium</keyword>
<feature type="active site" evidence="2">
    <location>
        <position position="18"/>
    </location>
</feature>
<dbReference type="PROSITE" id="PS01066">
    <property type="entry name" value="UPP_SYNTHASE"/>
    <property type="match status" value="1"/>
</dbReference>
<evidence type="ECO:0000313" key="4">
    <source>
        <dbReference type="Proteomes" id="UP000751518"/>
    </source>
</evidence>
<dbReference type="HAMAP" id="MF_01139">
    <property type="entry name" value="ISPT"/>
    <property type="match status" value="1"/>
</dbReference>
<dbReference type="Pfam" id="PF01255">
    <property type="entry name" value="Prenyltransf"/>
    <property type="match status" value="1"/>
</dbReference>
<dbReference type="PANTHER" id="PTHR10291:SF0">
    <property type="entry name" value="DEHYDRODOLICHYL DIPHOSPHATE SYNTHASE 2"/>
    <property type="match status" value="1"/>
</dbReference>
<evidence type="ECO:0000313" key="3">
    <source>
        <dbReference type="EMBL" id="MCA9392294.1"/>
    </source>
</evidence>
<dbReference type="Proteomes" id="UP000751518">
    <property type="component" value="Unassembled WGS sequence"/>
</dbReference>
<feature type="binding site" evidence="2">
    <location>
        <position position="184"/>
    </location>
    <ligand>
        <name>substrate</name>
    </ligand>
</feature>
<dbReference type="GO" id="GO:0000287">
    <property type="term" value="F:magnesium ion binding"/>
    <property type="evidence" value="ECO:0007669"/>
    <property type="project" value="UniProtKB-UniRule"/>
</dbReference>
<feature type="binding site" evidence="2">
    <location>
        <position position="18"/>
    </location>
    <ligand>
        <name>Mg(2+)</name>
        <dbReference type="ChEBI" id="CHEBI:18420"/>
    </ligand>
</feature>
<dbReference type="InterPro" id="IPR018520">
    <property type="entry name" value="UPP_synth-like_CS"/>
</dbReference>
<comment type="similarity">
    <text evidence="2">Belongs to the UPP synthase family.</text>
</comment>
<name>A0A955LLA3_UNCKA</name>
<dbReference type="InterPro" id="IPR036424">
    <property type="entry name" value="UPP_synth-like_sf"/>
</dbReference>
<comment type="subunit">
    <text evidence="2">Homodimer.</text>
</comment>
<evidence type="ECO:0000256" key="1">
    <source>
        <dbReference type="ARBA" id="ARBA00022679"/>
    </source>
</evidence>
<keyword evidence="2" id="KW-0479">Metal-binding</keyword>
<feature type="binding site" evidence="2">
    <location>
        <position position="35"/>
    </location>
    <ligand>
        <name>substrate</name>
    </ligand>
</feature>
<evidence type="ECO:0000256" key="2">
    <source>
        <dbReference type="HAMAP-Rule" id="MF_01139"/>
    </source>
</evidence>